<dbReference type="Pfam" id="PF11887">
    <property type="entry name" value="Mce4_CUP1"/>
    <property type="match status" value="1"/>
</dbReference>
<evidence type="ECO:0000256" key="1">
    <source>
        <dbReference type="SAM" id="MobiDB-lite"/>
    </source>
</evidence>
<evidence type="ECO:0000259" key="3">
    <source>
        <dbReference type="Pfam" id="PF11887"/>
    </source>
</evidence>
<evidence type="ECO:0000313" key="4">
    <source>
        <dbReference type="EMBL" id="EKF21173.1"/>
    </source>
</evidence>
<dbReference type="AlphaFoldDB" id="K5B718"/>
<comment type="caution">
    <text evidence="4">The sequence shown here is derived from an EMBL/GenBank/DDBJ whole genome shotgun (WGS) entry which is preliminary data.</text>
</comment>
<accession>K5B718</accession>
<dbReference type="PATRIC" id="fig|1122247.3.peg.4675"/>
<organism evidence="4 5">
    <name type="scientific">Mycolicibacterium hassiacum (strain DSM 44199 / CIP 105218 / JCM 12690 / 3849)</name>
    <name type="common">Mycobacterium hassiacum</name>
    <dbReference type="NCBI Taxonomy" id="1122247"/>
    <lineage>
        <taxon>Bacteria</taxon>
        <taxon>Bacillati</taxon>
        <taxon>Actinomycetota</taxon>
        <taxon>Actinomycetes</taxon>
        <taxon>Mycobacteriales</taxon>
        <taxon>Mycobacteriaceae</taxon>
        <taxon>Mycolicibacterium</taxon>
    </lineage>
</organism>
<evidence type="ECO:0000259" key="2">
    <source>
        <dbReference type="Pfam" id="PF02470"/>
    </source>
</evidence>
<feature type="compositionally biased region" description="Pro residues" evidence="1">
    <location>
        <begin position="453"/>
        <end position="466"/>
    </location>
</feature>
<sequence length="466" mass="49141">MLIVAAIAVAVDLMFFTESFRSWVPVTLKADRSGLIMDPGNPVKLRGVQVGRVAKVQPDESTASLQLDIDKSQVKYIPANVEAEIKATTAFGAKYVELIVPENPSSQRISAGAQLRARNVATEVNTIFENLVDILKQVDTMKLNAILSAFAEGLRGKGETLGEAISASNEVLAQLNPRAETIREDWRSFKGFADAYGDAAQDIVKVLDAVSTTSETISEHEKQVDALLLGLSGLATSGIDALGPSKDNLVRTVNALESTTSLLMKYQPTLTCTIVGGKNVIDFGFADVAGGYNGKAVILDVALLLGDDMYKYPQHLPIIGARGGPGGKPSCGSLPDVAQNWPQRYLVTNTGWGIGIDVRPNPGIGFPGYANFFPWTRANPQAPTINLIGPSAPGPVPYPGAPPYGAPQYAPDGTPLYPGLPPAPPPGAPKEPGPRPGEEPFLPAHPAQVQPVPSVPIPPGPVTPSP</sequence>
<dbReference type="InterPro" id="IPR005693">
    <property type="entry name" value="Mce"/>
</dbReference>
<feature type="compositionally biased region" description="Low complexity" evidence="1">
    <location>
        <begin position="406"/>
        <end position="417"/>
    </location>
</feature>
<proteinExistence type="predicted"/>
<dbReference type="Pfam" id="PF02470">
    <property type="entry name" value="MlaD"/>
    <property type="match status" value="1"/>
</dbReference>
<reference evidence="4 5" key="1">
    <citation type="journal article" date="2012" name="J. Bacteriol.">
        <title>Genome sequence of Mycobacterium hassiacum DSM 44199, a rare source of heat-stable mycobacterial proteins.</title>
        <authorList>
            <person name="Tiago I."/>
            <person name="Maranha A."/>
            <person name="Mendes V."/>
            <person name="Alarico S."/>
            <person name="Moynihan P.J."/>
            <person name="Clarke A.J."/>
            <person name="Macedo-Ribeiro S."/>
            <person name="Pereira P.J."/>
            <person name="Empadinhas N."/>
        </authorList>
    </citation>
    <scope>NUCLEOTIDE SEQUENCE [LARGE SCALE GENOMIC DNA]</scope>
    <source>
        <strain evidence="5">DSM 44199 / CIP 105218 / JCM 12690 / 3849</strain>
    </source>
</reference>
<dbReference type="eggNOG" id="COG1463">
    <property type="taxonomic scope" value="Bacteria"/>
</dbReference>
<dbReference type="EMBL" id="AMRA01000156">
    <property type="protein sequence ID" value="EKF21173.1"/>
    <property type="molecule type" value="Genomic_DNA"/>
</dbReference>
<evidence type="ECO:0000313" key="5">
    <source>
        <dbReference type="Proteomes" id="UP000006265"/>
    </source>
</evidence>
<feature type="compositionally biased region" description="Pro residues" evidence="1">
    <location>
        <begin position="418"/>
        <end position="431"/>
    </location>
</feature>
<dbReference type="STRING" id="1122247.GCA_000379865_02301"/>
<dbReference type="InterPro" id="IPR024516">
    <property type="entry name" value="Mce_C"/>
</dbReference>
<feature type="domain" description="Mammalian cell entry C-terminal" evidence="3">
    <location>
        <begin position="105"/>
        <end position="325"/>
    </location>
</feature>
<feature type="region of interest" description="Disordered" evidence="1">
    <location>
        <begin position="399"/>
        <end position="466"/>
    </location>
</feature>
<name>K5B718_MYCHD</name>
<dbReference type="NCBIfam" id="TIGR00996">
    <property type="entry name" value="Mtu_fam_mce"/>
    <property type="match status" value="1"/>
</dbReference>
<dbReference type="GO" id="GO:0051701">
    <property type="term" value="P:biological process involved in interaction with host"/>
    <property type="evidence" value="ECO:0007669"/>
    <property type="project" value="TreeGrafter"/>
</dbReference>
<dbReference type="Proteomes" id="UP000006265">
    <property type="component" value="Unassembled WGS sequence"/>
</dbReference>
<dbReference type="PANTHER" id="PTHR33371:SF19">
    <property type="entry name" value="MCE-FAMILY PROTEIN MCE4A"/>
    <property type="match status" value="1"/>
</dbReference>
<dbReference type="InterPro" id="IPR052336">
    <property type="entry name" value="MlaD_Phospholipid_Transporter"/>
</dbReference>
<protein>
    <submittedName>
        <fullName evidence="4">Mce related family protein</fullName>
    </submittedName>
</protein>
<gene>
    <name evidence="4" type="ORF">C731_4876</name>
</gene>
<feature type="compositionally biased region" description="Low complexity" evidence="1">
    <location>
        <begin position="439"/>
        <end position="452"/>
    </location>
</feature>
<feature type="domain" description="Mce/MlaD" evidence="2">
    <location>
        <begin position="25"/>
        <end position="99"/>
    </location>
</feature>
<keyword evidence="5" id="KW-1185">Reference proteome</keyword>
<dbReference type="GO" id="GO:0005576">
    <property type="term" value="C:extracellular region"/>
    <property type="evidence" value="ECO:0007669"/>
    <property type="project" value="TreeGrafter"/>
</dbReference>
<dbReference type="InterPro" id="IPR003399">
    <property type="entry name" value="Mce/MlaD"/>
</dbReference>
<dbReference type="PANTHER" id="PTHR33371">
    <property type="entry name" value="INTERMEMBRANE PHOSPHOLIPID TRANSPORT SYSTEM BINDING PROTEIN MLAD-RELATED"/>
    <property type="match status" value="1"/>
</dbReference>